<dbReference type="STRING" id="649760.HMPREF0971_02896"/>
<dbReference type="Proteomes" id="UP000004079">
    <property type="component" value="Unassembled WGS sequence"/>
</dbReference>
<proteinExistence type="predicted"/>
<reference evidence="2 3" key="1">
    <citation type="submission" date="2009-11" db="EMBL/GenBank/DDBJ databases">
        <authorList>
            <person name="Weinstock G."/>
            <person name="Sodergren E."/>
            <person name="Clifton S."/>
            <person name="Fulton L."/>
            <person name="Fulton B."/>
            <person name="Courtney L."/>
            <person name="Fronick C."/>
            <person name="Harrison M."/>
            <person name="Strong C."/>
            <person name="Farmer C."/>
            <person name="Delahaunty K."/>
            <person name="Markovic C."/>
            <person name="Hall O."/>
            <person name="Minx P."/>
            <person name="Tomlinson C."/>
            <person name="Mitreva M."/>
            <person name="Nelson J."/>
            <person name="Hou S."/>
            <person name="Wollam A."/>
            <person name="Pepin K.H."/>
            <person name="Johnson M."/>
            <person name="Bhonagiri V."/>
            <person name="Nash W.E."/>
            <person name="Warren W."/>
            <person name="Chinwalla A."/>
            <person name="Mardis E.R."/>
            <person name="Wilson R.K."/>
        </authorList>
    </citation>
    <scope>NUCLEOTIDE SEQUENCE [LARGE SCALE GENOMIC DNA]</scope>
    <source>
        <strain evidence="2 3">F0302</strain>
    </source>
</reference>
<protein>
    <submittedName>
        <fullName evidence="2">Uncharacterized protein</fullName>
    </submittedName>
</protein>
<feature type="region of interest" description="Disordered" evidence="1">
    <location>
        <begin position="1"/>
        <end position="23"/>
    </location>
</feature>
<evidence type="ECO:0000256" key="1">
    <source>
        <dbReference type="SAM" id="MobiDB-lite"/>
    </source>
</evidence>
<feature type="non-terminal residue" evidence="2">
    <location>
        <position position="1"/>
    </location>
</feature>
<evidence type="ECO:0000313" key="2">
    <source>
        <dbReference type="EMBL" id="EFB30796.1"/>
    </source>
</evidence>
<sequence length="41" mass="4502">NGPSCLGQEAGGGRPDFLLRNNNKEQYPKSGICQYSTTRFP</sequence>
<gene>
    <name evidence="2" type="ORF">HMPREF0971_02896</name>
</gene>
<accession>D1QV59</accession>
<comment type="caution">
    <text evidence="2">The sequence shown here is derived from an EMBL/GenBank/DDBJ whole genome shotgun (WGS) entry which is preliminary data.</text>
</comment>
<dbReference type="HOGENOM" id="CLU_3262455_0_0_10"/>
<name>D1QV59_9BACT</name>
<dbReference type="EMBL" id="ACUZ02000053">
    <property type="protein sequence ID" value="EFB30796.1"/>
    <property type="molecule type" value="Genomic_DNA"/>
</dbReference>
<evidence type="ECO:0000313" key="3">
    <source>
        <dbReference type="Proteomes" id="UP000004079"/>
    </source>
</evidence>
<dbReference type="AlphaFoldDB" id="D1QV59"/>
<organism evidence="2 3">
    <name type="scientific">Segatella oris F0302</name>
    <dbReference type="NCBI Taxonomy" id="649760"/>
    <lineage>
        <taxon>Bacteria</taxon>
        <taxon>Pseudomonadati</taxon>
        <taxon>Bacteroidota</taxon>
        <taxon>Bacteroidia</taxon>
        <taxon>Bacteroidales</taxon>
        <taxon>Prevotellaceae</taxon>
        <taxon>Segatella</taxon>
    </lineage>
</organism>